<dbReference type="Proteomes" id="UP000661507">
    <property type="component" value="Unassembled WGS sequence"/>
</dbReference>
<sequence length="54" mass="5722">MSGRIDGKRRRVLLLTSLLLAQAPPPDAAEVIDQLDVARAMLCGDCDNDLEGGA</sequence>
<dbReference type="RefSeq" id="WP_188969368.1">
    <property type="nucleotide sequence ID" value="NZ_BMKW01000009.1"/>
</dbReference>
<evidence type="ECO:0000313" key="2">
    <source>
        <dbReference type="EMBL" id="GGJ26199.1"/>
    </source>
</evidence>
<evidence type="ECO:0000256" key="1">
    <source>
        <dbReference type="SAM" id="SignalP"/>
    </source>
</evidence>
<protein>
    <recommendedName>
        <fullName evidence="4">Cytochrome c-type biogenesis protein</fullName>
    </recommendedName>
</protein>
<accession>A0A917NUE8</accession>
<reference evidence="2" key="1">
    <citation type="journal article" date="2014" name="Int. J. Syst. Evol. Microbiol.">
        <title>Complete genome sequence of Corynebacterium casei LMG S-19264T (=DSM 44701T), isolated from a smear-ripened cheese.</title>
        <authorList>
            <consortium name="US DOE Joint Genome Institute (JGI-PGF)"/>
            <person name="Walter F."/>
            <person name="Albersmeier A."/>
            <person name="Kalinowski J."/>
            <person name="Ruckert C."/>
        </authorList>
    </citation>
    <scope>NUCLEOTIDE SEQUENCE</scope>
    <source>
        <strain evidence="2">CGMCC 1.3617</strain>
    </source>
</reference>
<gene>
    <name evidence="2" type="ORF">GCM10011320_37030</name>
</gene>
<evidence type="ECO:0000313" key="3">
    <source>
        <dbReference type="Proteomes" id="UP000661507"/>
    </source>
</evidence>
<reference evidence="2" key="2">
    <citation type="submission" date="2020-09" db="EMBL/GenBank/DDBJ databases">
        <authorList>
            <person name="Sun Q."/>
            <person name="Zhou Y."/>
        </authorList>
    </citation>
    <scope>NUCLEOTIDE SEQUENCE</scope>
    <source>
        <strain evidence="2">CGMCC 1.3617</strain>
    </source>
</reference>
<evidence type="ECO:0008006" key="4">
    <source>
        <dbReference type="Google" id="ProtNLM"/>
    </source>
</evidence>
<dbReference type="EMBL" id="BMKW01000009">
    <property type="protein sequence ID" value="GGJ26199.1"/>
    <property type="molecule type" value="Genomic_DNA"/>
</dbReference>
<proteinExistence type="predicted"/>
<organism evidence="2 3">
    <name type="scientific">Neoroseomonas lacus</name>
    <dbReference type="NCBI Taxonomy" id="287609"/>
    <lineage>
        <taxon>Bacteria</taxon>
        <taxon>Pseudomonadati</taxon>
        <taxon>Pseudomonadota</taxon>
        <taxon>Alphaproteobacteria</taxon>
        <taxon>Acetobacterales</taxon>
        <taxon>Acetobacteraceae</taxon>
        <taxon>Neoroseomonas</taxon>
    </lineage>
</organism>
<dbReference type="AlphaFoldDB" id="A0A917NUE8"/>
<comment type="caution">
    <text evidence="2">The sequence shown here is derived from an EMBL/GenBank/DDBJ whole genome shotgun (WGS) entry which is preliminary data.</text>
</comment>
<name>A0A917NUE8_9PROT</name>
<feature type="chain" id="PRO_5036673217" description="Cytochrome c-type biogenesis protein" evidence="1">
    <location>
        <begin position="29"/>
        <end position="54"/>
    </location>
</feature>
<keyword evidence="1" id="KW-0732">Signal</keyword>
<feature type="signal peptide" evidence="1">
    <location>
        <begin position="1"/>
        <end position="28"/>
    </location>
</feature>
<keyword evidence="3" id="KW-1185">Reference proteome</keyword>